<dbReference type="EnsemblMetazoa" id="PPA35648.1">
    <property type="protein sequence ID" value="PPA35648.1"/>
    <property type="gene ID" value="WBGene00274017"/>
</dbReference>
<reference evidence="6" key="1">
    <citation type="journal article" date="2008" name="Nat. Genet.">
        <title>The Pristionchus pacificus genome provides a unique perspective on nematode lifestyle and parasitism.</title>
        <authorList>
            <person name="Dieterich C."/>
            <person name="Clifton S.W."/>
            <person name="Schuster L.N."/>
            <person name="Chinwalla A."/>
            <person name="Delehaunty K."/>
            <person name="Dinkelacker I."/>
            <person name="Fulton L."/>
            <person name="Fulton R."/>
            <person name="Godfrey J."/>
            <person name="Minx P."/>
            <person name="Mitreva M."/>
            <person name="Roeseler W."/>
            <person name="Tian H."/>
            <person name="Witte H."/>
            <person name="Yang S.P."/>
            <person name="Wilson R.K."/>
            <person name="Sommer R.J."/>
        </authorList>
    </citation>
    <scope>NUCLEOTIDE SEQUENCE [LARGE SCALE GENOMIC DNA]</scope>
    <source>
        <strain evidence="6">PS312</strain>
    </source>
</reference>
<evidence type="ECO:0000313" key="5">
    <source>
        <dbReference type="EnsemblMetazoa" id="PPA35648.1"/>
    </source>
</evidence>
<evidence type="ECO:0000313" key="6">
    <source>
        <dbReference type="Proteomes" id="UP000005239"/>
    </source>
</evidence>
<comment type="subunit">
    <text evidence="2">Homodimer; disulfide-linked.</text>
</comment>
<proteinExistence type="inferred from homology"/>
<dbReference type="InterPro" id="IPR004978">
    <property type="entry name" value="Stanniocalcin"/>
</dbReference>
<keyword evidence="6" id="KW-1185">Reference proteome</keyword>
<keyword evidence="3" id="KW-0372">Hormone</keyword>
<reference evidence="5" key="2">
    <citation type="submission" date="2022-06" db="UniProtKB">
        <authorList>
            <consortium name="EnsemblMetazoa"/>
        </authorList>
    </citation>
    <scope>IDENTIFICATION</scope>
    <source>
        <strain evidence="5">PS312</strain>
    </source>
</reference>
<dbReference type="OrthoDB" id="9970481at2759"/>
<sequence>MKDERIECNGYREIEKEVNCGHKGYLIRYGIPNCERFSRSVEKGLFDKNGAQWVKCTSECLIQKLFDIYESNPDISCSSIEQKAFDTHVSCYLDCNFCTICRSQKWGLLATYQFSDFLNVKSISQVYDVMSQCGIFHCFT</sequence>
<evidence type="ECO:0000256" key="1">
    <source>
        <dbReference type="ARBA" id="ARBA00008693"/>
    </source>
</evidence>
<evidence type="ECO:0000256" key="4">
    <source>
        <dbReference type="ARBA" id="ARBA00023157"/>
    </source>
</evidence>
<dbReference type="GO" id="GO:0005179">
    <property type="term" value="F:hormone activity"/>
    <property type="evidence" value="ECO:0007669"/>
    <property type="project" value="UniProtKB-KW"/>
</dbReference>
<dbReference type="GO" id="GO:0005615">
    <property type="term" value="C:extracellular space"/>
    <property type="evidence" value="ECO:0000318"/>
    <property type="project" value="GO_Central"/>
</dbReference>
<evidence type="ECO:0000256" key="2">
    <source>
        <dbReference type="ARBA" id="ARBA00011748"/>
    </source>
</evidence>
<dbReference type="PANTHER" id="PTHR11245">
    <property type="entry name" value="STANNIOCALCIN"/>
    <property type="match status" value="1"/>
</dbReference>
<keyword evidence="4" id="KW-1015">Disulfide bond</keyword>
<protein>
    <submittedName>
        <fullName evidence="5">Uncharacterized protein</fullName>
    </submittedName>
</protein>
<evidence type="ECO:0000256" key="3">
    <source>
        <dbReference type="ARBA" id="ARBA00022702"/>
    </source>
</evidence>
<dbReference type="Proteomes" id="UP000005239">
    <property type="component" value="Unassembled WGS sequence"/>
</dbReference>
<comment type="similarity">
    <text evidence="1">Belongs to the stanniocalcin family.</text>
</comment>
<dbReference type="AlphaFoldDB" id="A0A2A6BM93"/>
<dbReference type="GO" id="GO:0006874">
    <property type="term" value="P:intracellular calcium ion homeostasis"/>
    <property type="evidence" value="ECO:0000318"/>
    <property type="project" value="GO_Central"/>
</dbReference>
<accession>A0A2A6BM93</accession>
<name>A0A2A6BM93_PRIPA</name>
<gene>
    <name evidence="5" type="primary">WBGene00274017</name>
</gene>
<accession>A0A8R1UPU3</accession>
<dbReference type="PANTHER" id="PTHR11245:SF6">
    <property type="entry name" value="DUF19 DOMAIN-CONTAINING PROTEIN"/>
    <property type="match status" value="1"/>
</dbReference>
<organism evidence="5 6">
    <name type="scientific">Pristionchus pacificus</name>
    <name type="common">Parasitic nematode worm</name>
    <dbReference type="NCBI Taxonomy" id="54126"/>
    <lineage>
        <taxon>Eukaryota</taxon>
        <taxon>Metazoa</taxon>
        <taxon>Ecdysozoa</taxon>
        <taxon>Nematoda</taxon>
        <taxon>Chromadorea</taxon>
        <taxon>Rhabditida</taxon>
        <taxon>Rhabditina</taxon>
        <taxon>Diplogasteromorpha</taxon>
        <taxon>Diplogasteroidea</taxon>
        <taxon>Neodiplogasteridae</taxon>
        <taxon>Pristionchus</taxon>
    </lineage>
</organism>